<keyword evidence="2" id="KW-1185">Reference proteome</keyword>
<keyword evidence="1" id="KW-0614">Plasmid</keyword>
<dbReference type="GeneID" id="93734560"/>
<dbReference type="Proteomes" id="UP000002357">
    <property type="component" value="Plasmid pSCL4"/>
</dbReference>
<geneLocation type="plasmid" evidence="1 2">
    <name>pSCL4</name>
</geneLocation>
<protein>
    <submittedName>
        <fullName evidence="1">Uncharacterized protein</fullName>
    </submittedName>
</protein>
<gene>
    <name evidence="1" type="ORF">SCLAV_p1519</name>
</gene>
<proteinExistence type="predicted"/>
<dbReference type="EMBL" id="CM000914">
    <property type="protein sequence ID" value="EFG05000.2"/>
    <property type="molecule type" value="Genomic_DNA"/>
</dbReference>
<organism evidence="1 2">
    <name type="scientific">Streptomyces clavuligerus</name>
    <dbReference type="NCBI Taxonomy" id="1901"/>
    <lineage>
        <taxon>Bacteria</taxon>
        <taxon>Bacillati</taxon>
        <taxon>Actinomycetota</taxon>
        <taxon>Actinomycetes</taxon>
        <taxon>Kitasatosporales</taxon>
        <taxon>Streptomycetaceae</taxon>
        <taxon>Streptomyces</taxon>
    </lineage>
</organism>
<reference evidence="1 2" key="1">
    <citation type="journal article" date="2010" name="Genome Biol. Evol.">
        <title>The sequence of a 1.8-mb bacterial linear plasmid reveals a rich evolutionary reservoir of secondary metabolic pathways.</title>
        <authorList>
            <person name="Medema M.H."/>
            <person name="Trefzer A."/>
            <person name="Kovalchuk A."/>
            <person name="van den Berg M."/>
            <person name="Mueller U."/>
            <person name="Heijne W."/>
            <person name="Wu L."/>
            <person name="Alam M.T."/>
            <person name="Ronning C.M."/>
            <person name="Nierman W.C."/>
            <person name="Bovenberg R.A.L."/>
            <person name="Breitling R."/>
            <person name="Takano E."/>
        </authorList>
    </citation>
    <scope>NUCLEOTIDE SEQUENCE [LARGE SCALE GENOMIC DNA]</scope>
    <source>
        <strain evidence="2">ATCC 27064 / DSM 738 / JCM 4710 / NBRC 13307 / NCIMB 12785 / NRRL 3585 / VKM Ac-602</strain>
        <plasmid evidence="1">pSCL4</plasmid>
    </source>
</reference>
<dbReference type="RefSeq" id="WP_003952744.1">
    <property type="nucleotide sequence ID" value="NZ_CM000914.1"/>
</dbReference>
<name>B5GLZ6_STRCL</name>
<sequence length="144" mass="14536">MPTVEWIRVTTAAELSGALAKKVPAIELYDGSLRQARFDSVTSTGGIGTSLVRGVRTQLSATALSVKEGGHVGTAEIGGRIASRGDGVTTVEIDGGLDTLTVTGGIHADGPDADAVHLTTDHGSDLGGIAVTAAHGRPLVRNSP</sequence>
<dbReference type="AlphaFoldDB" id="B5GLZ6"/>
<evidence type="ECO:0000313" key="2">
    <source>
        <dbReference type="Proteomes" id="UP000002357"/>
    </source>
</evidence>
<accession>B5GLZ6</accession>
<evidence type="ECO:0000313" key="1">
    <source>
        <dbReference type="EMBL" id="EFG05000.2"/>
    </source>
</evidence>